<dbReference type="Pfam" id="PF12728">
    <property type="entry name" value="HTH_17"/>
    <property type="match status" value="1"/>
</dbReference>
<dbReference type="EMBL" id="FOKI01000077">
    <property type="protein sequence ID" value="SFB46585.1"/>
    <property type="molecule type" value="Genomic_DNA"/>
</dbReference>
<dbReference type="PANTHER" id="PTHR38431:SF1">
    <property type="entry name" value="BLL2305 PROTEIN"/>
    <property type="match status" value="1"/>
</dbReference>
<accession>A0A1I1B866</accession>
<sequence>MFLYRLKESLKSYGDFGKEDYMKEEDQKNDEIMTVNEVAEYLKISEVTTYKLVQEGKIPAFKIGRHWRVEKRDLSEFIDKLKRGEKL</sequence>
<dbReference type="AlphaFoldDB" id="A0A1I1B866"/>
<dbReference type="InterPro" id="IPR038148">
    <property type="entry name" value="Tn1545/Tn916_Xis"/>
</dbReference>
<dbReference type="NCBIfam" id="TIGR01764">
    <property type="entry name" value="excise"/>
    <property type="match status" value="1"/>
</dbReference>
<dbReference type="InterPro" id="IPR041657">
    <property type="entry name" value="HTH_17"/>
</dbReference>
<dbReference type="Proteomes" id="UP000198619">
    <property type="component" value="Unassembled WGS sequence"/>
</dbReference>
<protein>
    <submittedName>
        <fullName evidence="2">DNA binding domain-containing protein, excisionase family</fullName>
    </submittedName>
</protein>
<name>A0A1I1B866_9CLOT</name>
<dbReference type="InterPro" id="IPR009061">
    <property type="entry name" value="DNA-bd_dom_put_sf"/>
</dbReference>
<evidence type="ECO:0000259" key="1">
    <source>
        <dbReference type="Pfam" id="PF12728"/>
    </source>
</evidence>
<evidence type="ECO:0000313" key="2">
    <source>
        <dbReference type="EMBL" id="SFB46585.1"/>
    </source>
</evidence>
<dbReference type="STRING" id="84698.SAMN04488528_10775"/>
<reference evidence="2 3" key="1">
    <citation type="submission" date="2016-10" db="EMBL/GenBank/DDBJ databases">
        <authorList>
            <person name="de Groot N.N."/>
        </authorList>
    </citation>
    <scope>NUCLEOTIDE SEQUENCE [LARGE SCALE GENOMIC DNA]</scope>
    <source>
        <strain evidence="2 3">DSM 12271</strain>
    </source>
</reference>
<gene>
    <name evidence="2" type="ORF">SAMN04488528_10775</name>
</gene>
<keyword evidence="3" id="KW-1185">Reference proteome</keyword>
<organism evidence="2 3">
    <name type="scientific">Clostridium frigidicarnis</name>
    <dbReference type="NCBI Taxonomy" id="84698"/>
    <lineage>
        <taxon>Bacteria</taxon>
        <taxon>Bacillati</taxon>
        <taxon>Bacillota</taxon>
        <taxon>Clostridia</taxon>
        <taxon>Eubacteriales</taxon>
        <taxon>Clostridiaceae</taxon>
        <taxon>Clostridium</taxon>
    </lineage>
</organism>
<dbReference type="InterPro" id="IPR010093">
    <property type="entry name" value="SinI_DNA-bd"/>
</dbReference>
<dbReference type="SUPFAM" id="SSF46955">
    <property type="entry name" value="Putative DNA-binding domain"/>
    <property type="match status" value="1"/>
</dbReference>
<feature type="domain" description="Helix-turn-helix" evidence="1">
    <location>
        <begin position="33"/>
        <end position="80"/>
    </location>
</feature>
<dbReference type="PANTHER" id="PTHR38431">
    <property type="entry name" value="BLL2305 PROTEIN"/>
    <property type="match status" value="1"/>
</dbReference>
<dbReference type="RefSeq" id="WP_242948478.1">
    <property type="nucleotide sequence ID" value="NZ_FOKI01000077.1"/>
</dbReference>
<dbReference type="Gene3D" id="3.90.105.50">
    <property type="match status" value="1"/>
</dbReference>
<proteinExistence type="predicted"/>
<dbReference type="GO" id="GO:0003677">
    <property type="term" value="F:DNA binding"/>
    <property type="evidence" value="ECO:0007669"/>
    <property type="project" value="InterPro"/>
</dbReference>
<evidence type="ECO:0000313" key="3">
    <source>
        <dbReference type="Proteomes" id="UP000198619"/>
    </source>
</evidence>